<dbReference type="GO" id="GO:0005524">
    <property type="term" value="F:ATP binding"/>
    <property type="evidence" value="ECO:0007669"/>
    <property type="project" value="UniProtKB-KW"/>
</dbReference>
<keyword evidence="3" id="KW-0539">Nucleus</keyword>
<keyword evidence="1" id="KW-0547">Nucleotide-binding</keyword>
<dbReference type="Gene3D" id="3.40.50.300">
    <property type="entry name" value="P-loop containing nucleotide triphosphate hydrolases"/>
    <property type="match status" value="1"/>
</dbReference>
<feature type="non-terminal residue" evidence="5">
    <location>
        <position position="245"/>
    </location>
</feature>
<keyword evidence="6" id="KW-1185">Reference proteome</keyword>
<dbReference type="Proteomes" id="UP000580171">
    <property type="component" value="Unassembled WGS sequence"/>
</dbReference>
<evidence type="ECO:0000256" key="4">
    <source>
        <dbReference type="SAM" id="Coils"/>
    </source>
</evidence>
<name>A0A7L2WTG8_PANHA</name>
<dbReference type="PANTHER" id="PTHR18937:SF172">
    <property type="entry name" value="STRUCTURAL MAINTENANCE OF CHROMOSOMES PROTEIN"/>
    <property type="match status" value="1"/>
</dbReference>
<sequence length="245" mass="28350">RNLKKSEESVLRTEKEIKDNEKDIKDLTEELTTLEDKAAEIINVCRQAEEALPGVQEEHRSLLQEVKTIQDDEHALQKEALTIKLKIEQIDSHISAHQSKIKYWQKEISKLSLHPIEDKPPEELPVLSQEELEAIENPDVITNQIALIEAQCHEMKPNLGAIAEYKKKEELYLKRVAELDDITTERDKFRQAFEDLRKQRLNEFMAGFNVITNKLKENYQMLTLGGDAELELVDSLDPFSEGIMF</sequence>
<dbReference type="GO" id="GO:0007076">
    <property type="term" value="P:mitotic chromosome condensation"/>
    <property type="evidence" value="ECO:0007669"/>
    <property type="project" value="TreeGrafter"/>
</dbReference>
<protein>
    <submittedName>
        <fullName evidence="5">SMC4 protein</fullName>
    </submittedName>
</protein>
<comment type="caution">
    <text evidence="5">The sequence shown here is derived from an EMBL/GenBank/DDBJ whole genome shotgun (WGS) entry which is preliminary data.</text>
</comment>
<feature type="coiled-coil region" evidence="4">
    <location>
        <begin position="3"/>
        <end position="65"/>
    </location>
</feature>
<evidence type="ECO:0000313" key="5">
    <source>
        <dbReference type="EMBL" id="NXS73285.1"/>
    </source>
</evidence>
<dbReference type="OrthoDB" id="5575062at2759"/>
<reference evidence="5 6" key="1">
    <citation type="submission" date="2019-09" db="EMBL/GenBank/DDBJ databases">
        <title>Bird 10,000 Genomes (B10K) Project - Family phase.</title>
        <authorList>
            <person name="Zhang G."/>
        </authorList>
    </citation>
    <scope>NUCLEOTIDE SEQUENCE [LARGE SCALE GENOMIC DNA]</scope>
    <source>
        <strain evidence="5">B10K-DU-012-58</strain>
        <tissue evidence="5">Muscle</tissue>
    </source>
</reference>
<dbReference type="AlphaFoldDB" id="A0A7L2WTG8"/>
<gene>
    <name evidence="5" type="primary">Smc4</name>
    <name evidence="5" type="ORF">PANHAL_R02485</name>
</gene>
<dbReference type="InterPro" id="IPR027417">
    <property type="entry name" value="P-loop_NTPase"/>
</dbReference>
<feature type="non-terminal residue" evidence="5">
    <location>
        <position position="1"/>
    </location>
</feature>
<evidence type="ECO:0000256" key="3">
    <source>
        <dbReference type="ARBA" id="ARBA00023242"/>
    </source>
</evidence>
<dbReference type="PANTHER" id="PTHR18937">
    <property type="entry name" value="STRUCTURAL MAINTENANCE OF CHROMOSOMES SMC FAMILY MEMBER"/>
    <property type="match status" value="1"/>
</dbReference>
<dbReference type="GO" id="GO:0000796">
    <property type="term" value="C:condensin complex"/>
    <property type="evidence" value="ECO:0007669"/>
    <property type="project" value="TreeGrafter"/>
</dbReference>
<evidence type="ECO:0000313" key="6">
    <source>
        <dbReference type="Proteomes" id="UP000580171"/>
    </source>
</evidence>
<proteinExistence type="predicted"/>
<evidence type="ECO:0000256" key="2">
    <source>
        <dbReference type="ARBA" id="ARBA00022840"/>
    </source>
</evidence>
<accession>A0A7L2WTG8</accession>
<keyword evidence="4" id="KW-0175">Coiled coil</keyword>
<organism evidence="5 6">
    <name type="scientific">Pandion haliaetus</name>
    <name type="common">Osprey</name>
    <name type="synonym">Falco haliaetus</name>
    <dbReference type="NCBI Taxonomy" id="56262"/>
    <lineage>
        <taxon>Eukaryota</taxon>
        <taxon>Metazoa</taxon>
        <taxon>Chordata</taxon>
        <taxon>Craniata</taxon>
        <taxon>Vertebrata</taxon>
        <taxon>Euteleostomi</taxon>
        <taxon>Archelosauria</taxon>
        <taxon>Archosauria</taxon>
        <taxon>Dinosauria</taxon>
        <taxon>Saurischia</taxon>
        <taxon>Theropoda</taxon>
        <taxon>Coelurosauria</taxon>
        <taxon>Aves</taxon>
        <taxon>Neognathae</taxon>
        <taxon>Neoaves</taxon>
        <taxon>Telluraves</taxon>
        <taxon>Accipitrimorphae</taxon>
        <taxon>Accipitriformes</taxon>
        <taxon>Pandionidae</taxon>
        <taxon>Pandion</taxon>
    </lineage>
</organism>
<dbReference type="EMBL" id="VYZV01031609">
    <property type="protein sequence ID" value="NXS73285.1"/>
    <property type="molecule type" value="Genomic_DNA"/>
</dbReference>
<evidence type="ECO:0000256" key="1">
    <source>
        <dbReference type="ARBA" id="ARBA00022741"/>
    </source>
</evidence>
<dbReference type="SUPFAM" id="SSF52540">
    <property type="entry name" value="P-loop containing nucleoside triphosphate hydrolases"/>
    <property type="match status" value="1"/>
</dbReference>
<keyword evidence="2" id="KW-0067">ATP-binding</keyword>